<dbReference type="Proteomes" id="UP001589609">
    <property type="component" value="Unassembled WGS sequence"/>
</dbReference>
<dbReference type="InterPro" id="IPR036388">
    <property type="entry name" value="WH-like_DNA-bd_sf"/>
</dbReference>
<comment type="caution">
    <text evidence="5">The sequence shown here is derived from an EMBL/GenBank/DDBJ whole genome shotgun (WGS) entry which is preliminary data.</text>
</comment>
<dbReference type="InterPro" id="IPR018356">
    <property type="entry name" value="Tscrpt_reg_HTH_DeoR_CS"/>
</dbReference>
<dbReference type="Gene3D" id="1.10.10.10">
    <property type="entry name" value="Winged helix-like DNA-binding domain superfamily/Winged helix DNA-binding domain"/>
    <property type="match status" value="1"/>
</dbReference>
<evidence type="ECO:0000313" key="6">
    <source>
        <dbReference type="Proteomes" id="UP001589609"/>
    </source>
</evidence>
<dbReference type="InterPro" id="IPR037171">
    <property type="entry name" value="NagB/RpiA_transferase-like"/>
</dbReference>
<dbReference type="EMBL" id="JBHMAF010000171">
    <property type="protein sequence ID" value="MFB9760816.1"/>
    <property type="molecule type" value="Genomic_DNA"/>
</dbReference>
<accession>A0ABV5WJL5</accession>
<reference evidence="5 6" key="1">
    <citation type="submission" date="2024-09" db="EMBL/GenBank/DDBJ databases">
        <authorList>
            <person name="Sun Q."/>
            <person name="Mori K."/>
        </authorList>
    </citation>
    <scope>NUCLEOTIDE SEQUENCE [LARGE SCALE GENOMIC DNA]</scope>
    <source>
        <strain evidence="5 6">JCM 11201</strain>
    </source>
</reference>
<name>A0ABV5WJL5_9BACI</name>
<dbReference type="InterPro" id="IPR050313">
    <property type="entry name" value="Carb_Metab_HTH_regulators"/>
</dbReference>
<dbReference type="Pfam" id="PF00455">
    <property type="entry name" value="DeoRC"/>
    <property type="match status" value="1"/>
</dbReference>
<evidence type="ECO:0000256" key="2">
    <source>
        <dbReference type="ARBA" id="ARBA00023125"/>
    </source>
</evidence>
<dbReference type="Pfam" id="PF08220">
    <property type="entry name" value="HTH_DeoR"/>
    <property type="match status" value="1"/>
</dbReference>
<dbReference type="RefSeq" id="WP_379951094.1">
    <property type="nucleotide sequence ID" value="NZ_JBHMAF010000171.1"/>
</dbReference>
<keyword evidence="1" id="KW-0805">Transcription regulation</keyword>
<dbReference type="PANTHER" id="PTHR30363:SF44">
    <property type="entry name" value="AGA OPERON TRANSCRIPTIONAL REPRESSOR-RELATED"/>
    <property type="match status" value="1"/>
</dbReference>
<keyword evidence="2 5" id="KW-0238">DNA-binding</keyword>
<evidence type="ECO:0000313" key="5">
    <source>
        <dbReference type="EMBL" id="MFB9760816.1"/>
    </source>
</evidence>
<dbReference type="GO" id="GO:0003677">
    <property type="term" value="F:DNA binding"/>
    <property type="evidence" value="ECO:0007669"/>
    <property type="project" value="UniProtKB-KW"/>
</dbReference>
<dbReference type="PROSITE" id="PS00894">
    <property type="entry name" value="HTH_DEOR_1"/>
    <property type="match status" value="1"/>
</dbReference>
<evidence type="ECO:0000259" key="4">
    <source>
        <dbReference type="PROSITE" id="PS51000"/>
    </source>
</evidence>
<keyword evidence="6" id="KW-1185">Reference proteome</keyword>
<organism evidence="5 6">
    <name type="scientific">Ectobacillus funiculus</name>
    <dbReference type="NCBI Taxonomy" id="137993"/>
    <lineage>
        <taxon>Bacteria</taxon>
        <taxon>Bacillati</taxon>
        <taxon>Bacillota</taxon>
        <taxon>Bacilli</taxon>
        <taxon>Bacillales</taxon>
        <taxon>Bacillaceae</taxon>
        <taxon>Ectobacillus</taxon>
    </lineage>
</organism>
<dbReference type="PANTHER" id="PTHR30363">
    <property type="entry name" value="HTH-TYPE TRANSCRIPTIONAL REGULATOR SRLR-RELATED"/>
    <property type="match status" value="1"/>
</dbReference>
<protein>
    <submittedName>
        <fullName evidence="5">DeoR/GlpR family DNA-binding transcription regulator</fullName>
    </submittedName>
</protein>
<keyword evidence="3" id="KW-0804">Transcription</keyword>
<evidence type="ECO:0000256" key="1">
    <source>
        <dbReference type="ARBA" id="ARBA00023015"/>
    </source>
</evidence>
<dbReference type="InterPro" id="IPR036390">
    <property type="entry name" value="WH_DNA-bd_sf"/>
</dbReference>
<evidence type="ECO:0000256" key="3">
    <source>
        <dbReference type="ARBA" id="ARBA00023163"/>
    </source>
</evidence>
<feature type="domain" description="HTH deoR-type" evidence="4">
    <location>
        <begin position="3"/>
        <end position="59"/>
    </location>
</feature>
<dbReference type="InterPro" id="IPR001034">
    <property type="entry name" value="DeoR_HTH"/>
</dbReference>
<gene>
    <name evidence="5" type="ORF">ACFFMS_21310</name>
</gene>
<dbReference type="SUPFAM" id="SSF46785">
    <property type="entry name" value="Winged helix' DNA-binding domain"/>
    <property type="match status" value="1"/>
</dbReference>
<dbReference type="Gene3D" id="3.40.50.1360">
    <property type="match status" value="1"/>
</dbReference>
<dbReference type="SMART" id="SM00420">
    <property type="entry name" value="HTH_DEOR"/>
    <property type="match status" value="1"/>
</dbReference>
<sequence>MIPEKRQDAILGLLKLRKMISVEEIAKELNISEMTARRDLTRMEESGHQIVKVRGGAKLLEDPDEAGTNYLNNQFYQQCLTCRREKEAIGKMAASLVQENETILIDAGSTTFHFVGYLGGKAVTAIVTATNIAEKLEGQEGVTTILTGGIFRSKTPTLINPLLAQSLTQVYADKVFMGVTGISMSHGFMCHDFLEADVKKLLLQSGKEIYWLADSSKLNKMGTIQIADWQSHDYLITDDGIEADIKEELTSKCRLLIATRG</sequence>
<dbReference type="SMART" id="SM01134">
    <property type="entry name" value="DeoRC"/>
    <property type="match status" value="1"/>
</dbReference>
<dbReference type="InterPro" id="IPR014036">
    <property type="entry name" value="DeoR-like_C"/>
</dbReference>
<dbReference type="SUPFAM" id="SSF100950">
    <property type="entry name" value="NagB/RpiA/CoA transferase-like"/>
    <property type="match status" value="1"/>
</dbReference>
<proteinExistence type="predicted"/>
<dbReference type="PROSITE" id="PS51000">
    <property type="entry name" value="HTH_DEOR_2"/>
    <property type="match status" value="1"/>
</dbReference>